<dbReference type="PANTHER" id="PTHR48070">
    <property type="entry name" value="ESTERASE OVCA2"/>
    <property type="match status" value="1"/>
</dbReference>
<dbReference type="InParanoid" id="A0A0D1E2Z7"/>
<dbReference type="OrthoDB" id="2094269at2759"/>
<dbReference type="GeneID" id="23565923"/>
<protein>
    <recommendedName>
        <fullName evidence="4">Cytochrome b5 heme-binding domain-containing protein</fullName>
    </recommendedName>
</protein>
<keyword evidence="3" id="KW-1133">Transmembrane helix</keyword>
<evidence type="ECO:0000256" key="1">
    <source>
        <dbReference type="ARBA" id="ARBA00022801"/>
    </source>
</evidence>
<dbReference type="Gene3D" id="3.40.50.1820">
    <property type="entry name" value="alpha/beta hydrolase"/>
    <property type="match status" value="1"/>
</dbReference>
<dbReference type="InterPro" id="IPR050593">
    <property type="entry name" value="LovG"/>
</dbReference>
<dbReference type="SUPFAM" id="SSF55856">
    <property type="entry name" value="Cytochrome b5-like heme/steroid binding domain"/>
    <property type="match status" value="1"/>
</dbReference>
<dbReference type="InterPro" id="IPR005645">
    <property type="entry name" value="FSH-like_dom"/>
</dbReference>
<feature type="transmembrane region" description="Helical" evidence="3">
    <location>
        <begin position="363"/>
        <end position="387"/>
    </location>
</feature>
<keyword evidence="6" id="KW-1185">Reference proteome</keyword>
<dbReference type="VEuPathDB" id="FungiDB:UMAG_06281"/>
<dbReference type="eggNOG" id="KOG2551">
    <property type="taxonomic scope" value="Eukaryota"/>
</dbReference>
<dbReference type="eggNOG" id="KOG1108">
    <property type="taxonomic scope" value="Eukaryota"/>
</dbReference>
<dbReference type="Gene3D" id="3.10.120.10">
    <property type="entry name" value="Cytochrome b5-like heme/steroid binding domain"/>
    <property type="match status" value="1"/>
</dbReference>
<dbReference type="GO" id="GO:0005737">
    <property type="term" value="C:cytoplasm"/>
    <property type="evidence" value="ECO:0000318"/>
    <property type="project" value="GO_Central"/>
</dbReference>
<dbReference type="AlphaFoldDB" id="A0A0D1E2Z7"/>
<dbReference type="Pfam" id="PF00173">
    <property type="entry name" value="Cyt-b5"/>
    <property type="match status" value="1"/>
</dbReference>
<dbReference type="ESTHER" id="ustma-q4p0t2">
    <property type="family name" value="FSH1"/>
</dbReference>
<keyword evidence="3" id="KW-0812">Transmembrane</keyword>
<evidence type="ECO:0000256" key="2">
    <source>
        <dbReference type="SAM" id="MobiDB-lite"/>
    </source>
</evidence>
<dbReference type="Proteomes" id="UP000000561">
    <property type="component" value="Chromosome 4"/>
</dbReference>
<feature type="domain" description="Cytochrome b5 heme-binding" evidence="4">
    <location>
        <begin position="407"/>
        <end position="504"/>
    </location>
</feature>
<keyword evidence="3" id="KW-0472">Membrane</keyword>
<dbReference type="PANTHER" id="PTHR48070:SF6">
    <property type="entry name" value="ESTERASE OVCA2"/>
    <property type="match status" value="1"/>
</dbReference>
<dbReference type="SMART" id="SM01117">
    <property type="entry name" value="Cyt-b5"/>
    <property type="match status" value="1"/>
</dbReference>
<dbReference type="InterPro" id="IPR036400">
    <property type="entry name" value="Cyt_B5-like_heme/steroid_sf"/>
</dbReference>
<gene>
    <name evidence="5" type="ORF">UMAG_06281</name>
</gene>
<evidence type="ECO:0000313" key="5">
    <source>
        <dbReference type="EMBL" id="KIS70191.1"/>
    </source>
</evidence>
<proteinExistence type="predicted"/>
<feature type="compositionally biased region" description="Low complexity" evidence="2">
    <location>
        <begin position="258"/>
        <end position="284"/>
    </location>
</feature>
<dbReference type="FunFam" id="3.40.50.1820:FF:000434">
    <property type="entry name" value="Related to FSH3-putative serine hydrolase"/>
    <property type="match status" value="1"/>
</dbReference>
<organism evidence="5 6">
    <name type="scientific">Mycosarcoma maydis</name>
    <name type="common">Corn smut fungus</name>
    <name type="synonym">Ustilago maydis</name>
    <dbReference type="NCBI Taxonomy" id="5270"/>
    <lineage>
        <taxon>Eukaryota</taxon>
        <taxon>Fungi</taxon>
        <taxon>Dikarya</taxon>
        <taxon>Basidiomycota</taxon>
        <taxon>Ustilaginomycotina</taxon>
        <taxon>Ustilaginomycetes</taxon>
        <taxon>Ustilaginales</taxon>
        <taxon>Ustilaginaceae</taxon>
        <taxon>Mycosarcoma</taxon>
    </lineage>
</organism>
<dbReference type="GO" id="GO:0016787">
    <property type="term" value="F:hydrolase activity"/>
    <property type="evidence" value="ECO:0000318"/>
    <property type="project" value="GO_Central"/>
</dbReference>
<dbReference type="GO" id="GO:0005634">
    <property type="term" value="C:nucleus"/>
    <property type="evidence" value="ECO:0000318"/>
    <property type="project" value="GO_Central"/>
</dbReference>
<dbReference type="STRING" id="237631.A0A0D1E2Z7"/>
<dbReference type="EMBL" id="CM003143">
    <property type="protein sequence ID" value="KIS70191.1"/>
    <property type="molecule type" value="Genomic_DNA"/>
</dbReference>
<sequence length="526" mass="58769">MTTAGATRKLKVLMAHGYTSNQFQFFKRSGAIRKACRDVVDFTFINGPLLVQPITSAGDLDAPDVEDGKVVDETTPIEEQPRAWWRADDDGNYLDWDKSVDYINDVLAKEGPFDGIVGFSQGGCLAGILASAFEKPDRMPGLRLPKGQGALKFAVAVSGFRSRDRLHQKLFEKPIETPVLHVLGRADQIVDLERSQTLVDVCKNSRVELHDGGHSLPSQAPWRNFFRDFFATFTSDPYVPNDQWKTIPGPSERPRGETPVGSGTVTPTPDATEAATTASSTSATGERDIDPSNPLRSVPKKKANSPFLVHQKWKQEQELRRRKAAEQDSSSSSKGGKESRRKQHDGQHVTTDLTSPLKLIVKLLRFAIMATAVAMVSGFFVAGDPLWGYRGKYTKLRTYLPYREKIFSLPELAMYNGRDPNKPIYVAILGDVYDVTEGRRIYGPGGYYSFFSGRDASRAYVTGCFKTHLTHDVRDFDDKQMNDLMTWKDFYDSHERYFKVGRVVLPRIDPSIPVPEPCEDASAQKA</sequence>
<reference evidence="5 6" key="1">
    <citation type="journal article" date="2006" name="Nature">
        <title>Insights from the genome of the biotrophic fungal plant pathogen Ustilago maydis.</title>
        <authorList>
            <person name="Kamper J."/>
            <person name="Kahmann R."/>
            <person name="Bolker M."/>
            <person name="Ma L.J."/>
            <person name="Brefort T."/>
            <person name="Saville B.J."/>
            <person name="Banuett F."/>
            <person name="Kronstad J.W."/>
            <person name="Gold S.E."/>
            <person name="Muller O."/>
            <person name="Perlin M.H."/>
            <person name="Wosten H.A."/>
            <person name="de Vries R."/>
            <person name="Ruiz-Herrera J."/>
            <person name="Reynaga-Pena C.G."/>
            <person name="Snetselaar K."/>
            <person name="McCann M."/>
            <person name="Perez-Martin J."/>
            <person name="Feldbrugge M."/>
            <person name="Basse C.W."/>
            <person name="Steinberg G."/>
            <person name="Ibeas J.I."/>
            <person name="Holloman W."/>
            <person name="Guzman P."/>
            <person name="Farman M."/>
            <person name="Stajich J.E."/>
            <person name="Sentandreu R."/>
            <person name="Gonzalez-Prieto J.M."/>
            <person name="Kennell J.C."/>
            <person name="Molina L."/>
            <person name="Schirawski J."/>
            <person name="Mendoza-Mendoza A."/>
            <person name="Greilinger D."/>
            <person name="Munch K."/>
            <person name="Rossel N."/>
            <person name="Scherer M."/>
            <person name="Vranes M."/>
            <person name="Ladendorf O."/>
            <person name="Vincon V."/>
            <person name="Fuchs U."/>
            <person name="Sandrock B."/>
            <person name="Meng S."/>
            <person name="Ho E.C."/>
            <person name="Cahill M.J."/>
            <person name="Boyce K.J."/>
            <person name="Klose J."/>
            <person name="Klosterman S.J."/>
            <person name="Deelstra H.J."/>
            <person name="Ortiz-Castellanos L."/>
            <person name="Li W."/>
            <person name="Sanchez-Alonso P."/>
            <person name="Schreier P.H."/>
            <person name="Hauser-Hahn I."/>
            <person name="Vaupel M."/>
            <person name="Koopmann E."/>
            <person name="Friedrich G."/>
            <person name="Voss H."/>
            <person name="Schluter T."/>
            <person name="Margolis J."/>
            <person name="Platt D."/>
            <person name="Swimmer C."/>
            <person name="Gnirke A."/>
            <person name="Chen F."/>
            <person name="Vysotskaia V."/>
            <person name="Mannhaupt G."/>
            <person name="Guldener U."/>
            <person name="Munsterkotter M."/>
            <person name="Haase D."/>
            <person name="Oesterheld M."/>
            <person name="Mewes H.W."/>
            <person name="Mauceli E.W."/>
            <person name="DeCaprio D."/>
            <person name="Wade C.M."/>
            <person name="Butler J."/>
            <person name="Young S."/>
            <person name="Jaffe D.B."/>
            <person name="Calvo S."/>
            <person name="Nusbaum C."/>
            <person name="Galagan J."/>
            <person name="Birren B.W."/>
        </authorList>
    </citation>
    <scope>NUCLEOTIDE SEQUENCE [LARGE SCALE GENOMIC DNA]</scope>
    <source>
        <strain evidence="6">DSM 14603 / FGSC 9021 / UM521</strain>
    </source>
</reference>
<dbReference type="Pfam" id="PF03959">
    <property type="entry name" value="FSH1"/>
    <property type="match status" value="1"/>
</dbReference>
<dbReference type="SUPFAM" id="SSF53474">
    <property type="entry name" value="alpha/beta-Hydrolases"/>
    <property type="match status" value="1"/>
</dbReference>
<accession>A0A0D1E2Z7</accession>
<dbReference type="InterPro" id="IPR029058">
    <property type="entry name" value="AB_hydrolase_fold"/>
</dbReference>
<dbReference type="RefSeq" id="XP_011388290.1">
    <property type="nucleotide sequence ID" value="XM_011389988.1"/>
</dbReference>
<feature type="region of interest" description="Disordered" evidence="2">
    <location>
        <begin position="240"/>
        <end position="350"/>
    </location>
</feature>
<dbReference type="OMA" id="CKNSRVE"/>
<dbReference type="KEGG" id="uma:UMAG_06281"/>
<evidence type="ECO:0000259" key="4">
    <source>
        <dbReference type="SMART" id="SM01117"/>
    </source>
</evidence>
<evidence type="ECO:0000256" key="3">
    <source>
        <dbReference type="SAM" id="Phobius"/>
    </source>
</evidence>
<keyword evidence="1" id="KW-0378">Hydrolase</keyword>
<evidence type="ECO:0000313" key="6">
    <source>
        <dbReference type="Proteomes" id="UP000000561"/>
    </source>
</evidence>
<dbReference type="InterPro" id="IPR001199">
    <property type="entry name" value="Cyt_B5-like_heme/steroid-bd"/>
</dbReference>
<name>A0A0D1E2Z7_MYCMD</name>